<feature type="binding site" evidence="2">
    <location>
        <position position="122"/>
    </location>
    <ligand>
        <name>Zn(2+)</name>
        <dbReference type="ChEBI" id="CHEBI:29105"/>
        <note>catalytic</note>
    </ligand>
</feature>
<feature type="binding site" evidence="2">
    <location>
        <position position="145"/>
    </location>
    <ligand>
        <name>Zn(2+)</name>
        <dbReference type="ChEBI" id="CHEBI:29105"/>
        <note>catalytic</note>
    </ligand>
</feature>
<dbReference type="Gene3D" id="1.10.390.10">
    <property type="entry name" value="Neutral Protease Domain 2"/>
    <property type="match status" value="1"/>
</dbReference>
<dbReference type="InterPro" id="IPR027268">
    <property type="entry name" value="Peptidase_M4/M1_CTD_sf"/>
</dbReference>
<evidence type="ECO:0000313" key="5">
    <source>
        <dbReference type="Proteomes" id="UP000422764"/>
    </source>
</evidence>
<reference evidence="4 5" key="1">
    <citation type="submission" date="2019-12" db="EMBL/GenBank/DDBJ databases">
        <title>Genome sequenceing of Clostridium bovifaecis.</title>
        <authorList>
            <person name="Yao Y."/>
        </authorList>
    </citation>
    <scope>NUCLEOTIDE SEQUENCE [LARGE SCALE GENOMIC DNA]</scope>
    <source>
        <strain evidence="4 5">BXX</strain>
    </source>
</reference>
<comment type="cofactor">
    <cofactor evidence="2">
        <name>Zn(2+)</name>
        <dbReference type="ChEBI" id="CHEBI:29105"/>
    </cofactor>
    <text evidence="2">Binds 1 zinc ion per subunit.</text>
</comment>
<dbReference type="PANTHER" id="PTHR45726:SF3">
    <property type="entry name" value="LEUKOTRIENE A-4 HYDROLASE"/>
    <property type="match status" value="1"/>
</dbReference>
<accession>A0A6I6F2C1</accession>
<dbReference type="EMBL" id="CP046522">
    <property type="protein sequence ID" value="QGU94887.1"/>
    <property type="molecule type" value="Genomic_DNA"/>
</dbReference>
<dbReference type="AlphaFoldDB" id="A0A6I6F2C1"/>
<sequence>MIDISAENVRDFVFIASSKFKRVSQKVDGIRVNSFYFDNGDAIQSKKQALTVLSHCSDAISFFSKEFGQYPFEEFDIVETYLTGGAMEYPQLIQMGVYGFNPDENYSGINSYMPFEIEGAVHEVGHQWWFSVVGNNEFKESFLDESLTSYSTAYYFEKKYGKYCSQGTFTQFRLHLYPDENQSLPINSSVDKFTSWSDYSMIIYRKGALVFEDLRQRVGEEKFLQILKTYFDRYKFKNASIDDFLSVIEEIDEENVENSIREALNSKNYFPENLIIPDDEKQVFYREMEKQRLLEQAKKYGLSLDSLAAKGLIGDKIYLIKPSSLSQHDKTQLEQLISSLKDSYKMQYNIDLIVKDDKDFSGEEVKIII</sequence>
<dbReference type="PANTHER" id="PTHR45726">
    <property type="entry name" value="LEUKOTRIENE A-4 HYDROLASE"/>
    <property type="match status" value="1"/>
</dbReference>
<evidence type="ECO:0000256" key="1">
    <source>
        <dbReference type="PIRSR" id="PIRSR634015-1"/>
    </source>
</evidence>
<evidence type="ECO:0000256" key="2">
    <source>
        <dbReference type="PIRSR" id="PIRSR634015-3"/>
    </source>
</evidence>
<keyword evidence="2" id="KW-0479">Metal-binding</keyword>
<feature type="binding site" evidence="2">
    <location>
        <position position="126"/>
    </location>
    <ligand>
        <name>Zn(2+)</name>
        <dbReference type="ChEBI" id="CHEBI:29105"/>
        <note>catalytic</note>
    </ligand>
</feature>
<evidence type="ECO:0000313" key="4">
    <source>
        <dbReference type="EMBL" id="QGU94887.1"/>
    </source>
</evidence>
<evidence type="ECO:0000259" key="3">
    <source>
        <dbReference type="Pfam" id="PF01433"/>
    </source>
</evidence>
<keyword evidence="2" id="KW-0862">Zinc</keyword>
<feature type="domain" description="Peptidase M1 membrane alanine aminopeptidase" evidence="3">
    <location>
        <begin position="57"/>
        <end position="258"/>
    </location>
</feature>
<proteinExistence type="predicted"/>
<dbReference type="Proteomes" id="UP000422764">
    <property type="component" value="Chromosome"/>
</dbReference>
<gene>
    <name evidence="4" type="ORF">GOM49_07025</name>
</gene>
<feature type="active site" description="Proton donor" evidence="1">
    <location>
        <position position="204"/>
    </location>
</feature>
<keyword evidence="5" id="KW-1185">Reference proteome</keyword>
<protein>
    <recommendedName>
        <fullName evidence="3">Peptidase M1 membrane alanine aminopeptidase domain-containing protein</fullName>
    </recommendedName>
</protein>
<dbReference type="InterPro" id="IPR014782">
    <property type="entry name" value="Peptidase_M1_dom"/>
</dbReference>
<dbReference type="GO" id="GO:0008270">
    <property type="term" value="F:zinc ion binding"/>
    <property type="evidence" value="ECO:0007669"/>
    <property type="project" value="InterPro"/>
</dbReference>
<dbReference type="InterPro" id="IPR034015">
    <property type="entry name" value="M1_LTA4H"/>
</dbReference>
<dbReference type="GO" id="GO:0008237">
    <property type="term" value="F:metallopeptidase activity"/>
    <property type="evidence" value="ECO:0007669"/>
    <property type="project" value="InterPro"/>
</dbReference>
<name>A0A6I6F2C1_9CLOT</name>
<organism evidence="4 5">
    <name type="scientific">Clostridium bovifaecis</name>
    <dbReference type="NCBI Taxonomy" id="2184719"/>
    <lineage>
        <taxon>Bacteria</taxon>
        <taxon>Bacillati</taxon>
        <taxon>Bacillota</taxon>
        <taxon>Clostridia</taxon>
        <taxon>Eubacteriales</taxon>
        <taxon>Clostridiaceae</taxon>
        <taxon>Clostridium</taxon>
    </lineage>
</organism>
<dbReference type="Pfam" id="PF01433">
    <property type="entry name" value="Peptidase_M1"/>
    <property type="match status" value="1"/>
</dbReference>
<dbReference type="SUPFAM" id="SSF55486">
    <property type="entry name" value="Metalloproteases ('zincins'), catalytic domain"/>
    <property type="match status" value="1"/>
</dbReference>
<feature type="active site" description="Proton acceptor" evidence="1">
    <location>
        <position position="123"/>
    </location>
</feature>